<dbReference type="SUPFAM" id="SSF48295">
    <property type="entry name" value="TrpR-like"/>
    <property type="match status" value="1"/>
</dbReference>
<dbReference type="Gene3D" id="3.30.70.1290">
    <property type="entry name" value="Transposase IS200-like"/>
    <property type="match status" value="1"/>
</dbReference>
<dbReference type="RefSeq" id="WP_199389958.1">
    <property type="nucleotide sequence ID" value="NZ_JAEMHL010000008.1"/>
</dbReference>
<protein>
    <submittedName>
        <fullName evidence="3">Transposase</fullName>
    </submittedName>
</protein>
<dbReference type="InterPro" id="IPR013159">
    <property type="entry name" value="DnaA_C"/>
</dbReference>
<sequence length="323" mass="36430">MPRSARIDIEGLLQHVIVRGIEKRDIFYDDKDRRAFLDRLSPMLLKTKTQCLAWALMSNHFHLLLRPTQGKLSQLMRRLLTGYAVSFNLRHHRSGHLFQNRYKSVVCDEDAYLLELVRYIHLNPLRAGLAPSMDKLDSYKWSGHAVIIGRKKFPGQNVDEVLQLFAKNSADAVTRYRQFVADGIALGKRDELVGGGLKRHLKLSASRDFEAYDERVLGSGQFVEQLWRETQDLTPVEANLPLDELADQVAAAFGLETEALRHGSKRKELANARAVLCYIATRKLGYSGVKLSKTLGLSPSGIVLAAKRGEALYNKMPILHVIG</sequence>
<dbReference type="Pfam" id="PF01797">
    <property type="entry name" value="Y1_Tnp"/>
    <property type="match status" value="1"/>
</dbReference>
<feature type="domain" description="Chromosomal replication initiator DnaA C-terminal" evidence="1">
    <location>
        <begin position="241"/>
        <end position="309"/>
    </location>
</feature>
<organism evidence="3 4">
    <name type="scientific">Geomonas anaerohicana</name>
    <dbReference type="NCBI Taxonomy" id="2798583"/>
    <lineage>
        <taxon>Bacteria</taxon>
        <taxon>Pseudomonadati</taxon>
        <taxon>Thermodesulfobacteriota</taxon>
        <taxon>Desulfuromonadia</taxon>
        <taxon>Geobacterales</taxon>
        <taxon>Geobacteraceae</taxon>
        <taxon>Geomonas</taxon>
    </lineage>
</organism>
<dbReference type="EMBL" id="JAEMHL010000008">
    <property type="protein sequence ID" value="MBJ6751477.1"/>
    <property type="molecule type" value="Genomic_DNA"/>
</dbReference>
<evidence type="ECO:0000313" key="4">
    <source>
        <dbReference type="Proteomes" id="UP000614714"/>
    </source>
</evidence>
<dbReference type="PANTHER" id="PTHR34322:SF2">
    <property type="entry name" value="TRANSPOSASE IS200-LIKE DOMAIN-CONTAINING PROTEIN"/>
    <property type="match status" value="1"/>
</dbReference>
<feature type="domain" description="Transposase IS200-like" evidence="2">
    <location>
        <begin position="9"/>
        <end position="123"/>
    </location>
</feature>
<dbReference type="Gene3D" id="1.10.1750.10">
    <property type="match status" value="1"/>
</dbReference>
<dbReference type="InterPro" id="IPR036515">
    <property type="entry name" value="Transposase_17_sf"/>
</dbReference>
<dbReference type="PANTHER" id="PTHR34322">
    <property type="entry name" value="TRANSPOSASE, Y1_TNP DOMAIN-CONTAINING"/>
    <property type="match status" value="1"/>
</dbReference>
<reference evidence="3 4" key="1">
    <citation type="submission" date="2020-12" db="EMBL/GenBank/DDBJ databases">
        <title>Geomonas sp. Red421, isolated from paddy soil.</title>
        <authorList>
            <person name="Xu Z."/>
            <person name="Zhang Z."/>
            <person name="Masuda Y."/>
            <person name="Itoh H."/>
            <person name="Senoo K."/>
        </authorList>
    </citation>
    <scope>NUCLEOTIDE SEQUENCE [LARGE SCALE GENOMIC DNA]</scope>
    <source>
        <strain evidence="3 4">Red421</strain>
    </source>
</reference>
<dbReference type="InterPro" id="IPR002686">
    <property type="entry name" value="Transposase_17"/>
</dbReference>
<evidence type="ECO:0000259" key="1">
    <source>
        <dbReference type="SMART" id="SM00760"/>
    </source>
</evidence>
<proteinExistence type="predicted"/>
<dbReference type="SUPFAM" id="SSF143422">
    <property type="entry name" value="Transposase IS200-like"/>
    <property type="match status" value="1"/>
</dbReference>
<evidence type="ECO:0000313" key="3">
    <source>
        <dbReference type="EMBL" id="MBJ6751477.1"/>
    </source>
</evidence>
<dbReference type="SMART" id="SM01321">
    <property type="entry name" value="Y1_Tnp"/>
    <property type="match status" value="1"/>
</dbReference>
<dbReference type="Proteomes" id="UP000614714">
    <property type="component" value="Unassembled WGS sequence"/>
</dbReference>
<dbReference type="SMART" id="SM00760">
    <property type="entry name" value="Bac_DnaA_C"/>
    <property type="match status" value="1"/>
</dbReference>
<name>A0ABS0YGT8_9BACT</name>
<accession>A0ABS0YGT8</accession>
<keyword evidence="4" id="KW-1185">Reference proteome</keyword>
<gene>
    <name evidence="3" type="ORF">JFN91_14760</name>
</gene>
<dbReference type="InterPro" id="IPR010921">
    <property type="entry name" value="Trp_repressor/repl_initiator"/>
</dbReference>
<comment type="caution">
    <text evidence="3">The sequence shown here is derived from an EMBL/GenBank/DDBJ whole genome shotgun (WGS) entry which is preliminary data.</text>
</comment>
<evidence type="ECO:0000259" key="2">
    <source>
        <dbReference type="SMART" id="SM01321"/>
    </source>
</evidence>